<dbReference type="Proteomes" id="UP001286456">
    <property type="component" value="Unassembled WGS sequence"/>
</dbReference>
<feature type="compositionally biased region" description="Polar residues" evidence="5">
    <location>
        <begin position="121"/>
        <end position="130"/>
    </location>
</feature>
<sequence length="291" mass="32655">MTSNTNPNISGDTLRNDGLDNQDLTLHLENPEIVQIRPVLFLGNVKSSTDPQTLYQHNITAIVSPLIGPYARWEHPAIRQIVPGARHLFVPARDSNTTDLLTRLPAICDWIDTQIHHWPTRSSTLPSPATQGIAGPSHGQSYRRSTSIPARGKPAEQNVLVHCYNGTSRSATVVIAYLMRKDGRGLDWMQEFVECSRSIYPNASFLDQLRVWEQTKYQLFWLMPNPSAPLQPYYQPKDEYADFLARREKKLYQLQQKGGQSSRGVAGGQYGVGGYASSRCSCVYLPGDYGY</sequence>
<evidence type="ECO:0000256" key="3">
    <source>
        <dbReference type="ARBA" id="ARBA00022801"/>
    </source>
</evidence>
<keyword evidence="9" id="KW-1185">Reference proteome</keyword>
<dbReference type="CDD" id="cd14498">
    <property type="entry name" value="DSP"/>
    <property type="match status" value="1"/>
</dbReference>
<dbReference type="GO" id="GO:0008330">
    <property type="term" value="F:protein tyrosine/threonine phosphatase activity"/>
    <property type="evidence" value="ECO:0007669"/>
    <property type="project" value="TreeGrafter"/>
</dbReference>
<dbReference type="InterPro" id="IPR020422">
    <property type="entry name" value="TYR_PHOSPHATASE_DUAL_dom"/>
</dbReference>
<feature type="region of interest" description="Disordered" evidence="5">
    <location>
        <begin position="121"/>
        <end position="149"/>
    </location>
</feature>
<evidence type="ECO:0000313" key="8">
    <source>
        <dbReference type="EMBL" id="KAK3323993.1"/>
    </source>
</evidence>
<dbReference type="Gene3D" id="3.90.190.10">
    <property type="entry name" value="Protein tyrosine phosphatase superfamily"/>
    <property type="match status" value="1"/>
</dbReference>
<dbReference type="Pfam" id="PF00782">
    <property type="entry name" value="DSPc"/>
    <property type="match status" value="1"/>
</dbReference>
<reference evidence="8" key="1">
    <citation type="journal article" date="2023" name="Mol. Phylogenet. Evol.">
        <title>Genome-scale phylogeny and comparative genomics of the fungal order Sordariales.</title>
        <authorList>
            <person name="Hensen N."/>
            <person name="Bonometti L."/>
            <person name="Westerberg I."/>
            <person name="Brannstrom I.O."/>
            <person name="Guillou S."/>
            <person name="Cros-Aarteil S."/>
            <person name="Calhoun S."/>
            <person name="Haridas S."/>
            <person name="Kuo A."/>
            <person name="Mondo S."/>
            <person name="Pangilinan J."/>
            <person name="Riley R."/>
            <person name="LaButti K."/>
            <person name="Andreopoulos B."/>
            <person name="Lipzen A."/>
            <person name="Chen C."/>
            <person name="Yan M."/>
            <person name="Daum C."/>
            <person name="Ng V."/>
            <person name="Clum A."/>
            <person name="Steindorff A."/>
            <person name="Ohm R.A."/>
            <person name="Martin F."/>
            <person name="Silar P."/>
            <person name="Natvig D.O."/>
            <person name="Lalanne C."/>
            <person name="Gautier V."/>
            <person name="Ament-Velasquez S.L."/>
            <person name="Kruys A."/>
            <person name="Hutchinson M.I."/>
            <person name="Powell A.J."/>
            <person name="Barry K."/>
            <person name="Miller A.N."/>
            <person name="Grigoriev I.V."/>
            <person name="Debuchy R."/>
            <person name="Gladieux P."/>
            <person name="Hiltunen Thoren M."/>
            <person name="Johannesson H."/>
        </authorList>
    </citation>
    <scope>NUCLEOTIDE SEQUENCE</scope>
    <source>
        <strain evidence="8">SMH4131-1</strain>
    </source>
</reference>
<comment type="caution">
    <text evidence="8">The sequence shown here is derived from an EMBL/GenBank/DDBJ whole genome shotgun (WGS) entry which is preliminary data.</text>
</comment>
<dbReference type="InterPro" id="IPR000387">
    <property type="entry name" value="Tyr_Pase_dom"/>
</dbReference>
<evidence type="ECO:0000256" key="2">
    <source>
        <dbReference type="ARBA" id="ARBA00013064"/>
    </source>
</evidence>
<dbReference type="GO" id="GO:0017017">
    <property type="term" value="F:MAP kinase tyrosine/serine/threonine phosphatase activity"/>
    <property type="evidence" value="ECO:0007669"/>
    <property type="project" value="TreeGrafter"/>
</dbReference>
<evidence type="ECO:0000259" key="7">
    <source>
        <dbReference type="PROSITE" id="PS50056"/>
    </source>
</evidence>
<dbReference type="PROSITE" id="PS50054">
    <property type="entry name" value="TYR_PHOSPHATASE_DUAL"/>
    <property type="match status" value="1"/>
</dbReference>
<dbReference type="GO" id="GO:0005829">
    <property type="term" value="C:cytosol"/>
    <property type="evidence" value="ECO:0007669"/>
    <property type="project" value="TreeGrafter"/>
</dbReference>
<evidence type="ECO:0000259" key="6">
    <source>
        <dbReference type="PROSITE" id="PS50054"/>
    </source>
</evidence>
<dbReference type="PROSITE" id="PS00383">
    <property type="entry name" value="TYR_PHOSPHATASE_1"/>
    <property type="match status" value="1"/>
</dbReference>
<gene>
    <name evidence="8" type="ORF">B0T19DRAFT_443439</name>
</gene>
<feature type="domain" description="Tyrosine-protein phosphatase" evidence="6">
    <location>
        <begin position="32"/>
        <end position="218"/>
    </location>
</feature>
<comment type="similarity">
    <text evidence="1">Belongs to the protein-tyrosine phosphatase family. Non-receptor class dual specificity subfamily.</text>
</comment>
<protein>
    <recommendedName>
        <fullName evidence="2">protein-tyrosine-phosphatase</fullName>
        <ecNumber evidence="2">3.1.3.48</ecNumber>
    </recommendedName>
</protein>
<feature type="domain" description="Tyrosine specific protein phosphatases" evidence="7">
    <location>
        <begin position="140"/>
        <end position="187"/>
    </location>
</feature>
<dbReference type="InterPro" id="IPR029021">
    <property type="entry name" value="Prot-tyrosine_phosphatase-like"/>
</dbReference>
<accession>A0AAE0IFH2</accession>
<evidence type="ECO:0000313" key="9">
    <source>
        <dbReference type="Proteomes" id="UP001286456"/>
    </source>
</evidence>
<dbReference type="PROSITE" id="PS50056">
    <property type="entry name" value="TYR_PHOSPHATASE_2"/>
    <property type="match status" value="1"/>
</dbReference>
<reference evidence="8" key="2">
    <citation type="submission" date="2023-06" db="EMBL/GenBank/DDBJ databases">
        <authorList>
            <consortium name="Lawrence Berkeley National Laboratory"/>
            <person name="Haridas S."/>
            <person name="Hensen N."/>
            <person name="Bonometti L."/>
            <person name="Westerberg I."/>
            <person name="Brannstrom I.O."/>
            <person name="Guillou S."/>
            <person name="Cros-Aarteil S."/>
            <person name="Calhoun S."/>
            <person name="Kuo A."/>
            <person name="Mondo S."/>
            <person name="Pangilinan J."/>
            <person name="Riley R."/>
            <person name="Labutti K."/>
            <person name="Andreopoulos B."/>
            <person name="Lipzen A."/>
            <person name="Chen C."/>
            <person name="Yanf M."/>
            <person name="Daum C."/>
            <person name="Ng V."/>
            <person name="Clum A."/>
            <person name="Steindorff A."/>
            <person name="Ohm R."/>
            <person name="Martin F."/>
            <person name="Silar P."/>
            <person name="Natvig D."/>
            <person name="Lalanne C."/>
            <person name="Gautier V."/>
            <person name="Ament-Velasquez S.L."/>
            <person name="Kruys A."/>
            <person name="Hutchinson M.I."/>
            <person name="Powell A.J."/>
            <person name="Barry K."/>
            <person name="Miller A.N."/>
            <person name="Grigoriev I.V."/>
            <person name="Debuchy R."/>
            <person name="Gladieux P."/>
            <person name="Thoren M.H."/>
            <person name="Johannesson H."/>
        </authorList>
    </citation>
    <scope>NUCLEOTIDE SEQUENCE</scope>
    <source>
        <strain evidence="8">SMH4131-1</strain>
    </source>
</reference>
<evidence type="ECO:0000256" key="5">
    <source>
        <dbReference type="SAM" id="MobiDB-lite"/>
    </source>
</evidence>
<dbReference type="InterPro" id="IPR016130">
    <property type="entry name" value="Tyr_Pase_AS"/>
</dbReference>
<dbReference type="EMBL" id="JAUEPO010000004">
    <property type="protein sequence ID" value="KAK3323993.1"/>
    <property type="molecule type" value="Genomic_DNA"/>
</dbReference>
<dbReference type="PANTHER" id="PTHR10159">
    <property type="entry name" value="DUAL SPECIFICITY PROTEIN PHOSPHATASE"/>
    <property type="match status" value="1"/>
</dbReference>
<keyword evidence="4" id="KW-0904">Protein phosphatase</keyword>
<keyword evidence="3" id="KW-0378">Hydrolase</keyword>
<dbReference type="EC" id="3.1.3.48" evidence="2"/>
<dbReference type="SMART" id="SM00195">
    <property type="entry name" value="DSPc"/>
    <property type="match status" value="1"/>
</dbReference>
<dbReference type="SUPFAM" id="SSF52799">
    <property type="entry name" value="(Phosphotyrosine protein) phosphatases II"/>
    <property type="match status" value="1"/>
</dbReference>
<dbReference type="GO" id="GO:0033550">
    <property type="term" value="F:MAP kinase tyrosine phosphatase activity"/>
    <property type="evidence" value="ECO:0007669"/>
    <property type="project" value="TreeGrafter"/>
</dbReference>
<dbReference type="AlphaFoldDB" id="A0AAE0IFH2"/>
<evidence type="ECO:0000256" key="4">
    <source>
        <dbReference type="ARBA" id="ARBA00022912"/>
    </source>
</evidence>
<dbReference type="InterPro" id="IPR000340">
    <property type="entry name" value="Dual-sp_phosphatase_cat-dom"/>
</dbReference>
<organism evidence="8 9">
    <name type="scientific">Cercophora scortea</name>
    <dbReference type="NCBI Taxonomy" id="314031"/>
    <lineage>
        <taxon>Eukaryota</taxon>
        <taxon>Fungi</taxon>
        <taxon>Dikarya</taxon>
        <taxon>Ascomycota</taxon>
        <taxon>Pezizomycotina</taxon>
        <taxon>Sordariomycetes</taxon>
        <taxon>Sordariomycetidae</taxon>
        <taxon>Sordariales</taxon>
        <taxon>Lasiosphaeriaceae</taxon>
        <taxon>Cercophora</taxon>
    </lineage>
</organism>
<evidence type="ECO:0000256" key="1">
    <source>
        <dbReference type="ARBA" id="ARBA00008601"/>
    </source>
</evidence>
<proteinExistence type="inferred from homology"/>
<name>A0AAE0IFH2_9PEZI</name>
<dbReference type="PANTHER" id="PTHR10159:SF519">
    <property type="entry name" value="DUAL SPECIFICITY PROTEIN PHOSPHATASE MPK3"/>
    <property type="match status" value="1"/>
</dbReference>
<dbReference type="GO" id="GO:0043409">
    <property type="term" value="P:negative regulation of MAPK cascade"/>
    <property type="evidence" value="ECO:0007669"/>
    <property type="project" value="TreeGrafter"/>
</dbReference>
<feature type="compositionally biased region" description="Polar residues" evidence="5">
    <location>
        <begin position="138"/>
        <end position="148"/>
    </location>
</feature>